<feature type="coiled-coil region" evidence="1">
    <location>
        <begin position="370"/>
        <end position="397"/>
    </location>
</feature>
<evidence type="ECO:0000256" key="2">
    <source>
        <dbReference type="SAM" id="MobiDB-lite"/>
    </source>
</evidence>
<name>A0AAD7IEB8_9AGAR</name>
<feature type="compositionally biased region" description="Acidic residues" evidence="2">
    <location>
        <begin position="289"/>
        <end position="298"/>
    </location>
</feature>
<feature type="compositionally biased region" description="Basic residues" evidence="2">
    <location>
        <begin position="37"/>
        <end position="46"/>
    </location>
</feature>
<gene>
    <name evidence="3" type="ORF">B0H16DRAFT_1694319</name>
</gene>
<keyword evidence="4" id="KW-1185">Reference proteome</keyword>
<feature type="compositionally biased region" description="Polar residues" evidence="2">
    <location>
        <begin position="345"/>
        <end position="357"/>
    </location>
</feature>
<comment type="caution">
    <text evidence="3">The sequence shown here is derived from an EMBL/GenBank/DDBJ whole genome shotgun (WGS) entry which is preliminary data.</text>
</comment>
<accession>A0AAD7IEB8</accession>
<dbReference type="Proteomes" id="UP001215598">
    <property type="component" value="Unassembled WGS sequence"/>
</dbReference>
<evidence type="ECO:0000256" key="1">
    <source>
        <dbReference type="SAM" id="Coils"/>
    </source>
</evidence>
<proteinExistence type="predicted"/>
<feature type="region of interest" description="Disordered" evidence="2">
    <location>
        <begin position="472"/>
        <end position="494"/>
    </location>
</feature>
<sequence>MANKKAPARQAQTTKKAKDAAAVASAESKEAETAPVVKKKRGRPPKKKEEPLKEEGSEDDEDDEPEPEDADGVVDIERLTVVRSWTPELTWTLVTALEEEEIRAGLFPPPGAIKRKGAKSKKHWQYLVAKECFEFDVKYGVAFTKAVKPKEQGFWSRKIKNKVKTYVHVILLVVAARANIQVMGQTGEGLESADDIIPGTALYTKWDAIQAHSPWFWQMRSLIGERPNLRPVGLGNNASEMDTSILTPHVDADGDVAAPSSPDDTSDLPDQLANMDTSDTDNQFGAPAGDEDEDESDGDGGKKTAADRRAKRKRSPSPSVDPIATATGRKKTKPQPRISAPTPAVKSTATVKGTKATSTKDKFSAVVAAEEATAQELLRLKQDKNKARNKVQLAQIESATQLKLEKLRARERTKMAKITLAQTKLEHDHQRFMATQSSHAGPGPSSMAGSSRFGTSGDDLYGFSSESSLFPDISGTSDAGNSSASAPFSFHSGY</sequence>
<feature type="region of interest" description="Disordered" evidence="2">
    <location>
        <begin position="1"/>
        <end position="73"/>
    </location>
</feature>
<reference evidence="3" key="1">
    <citation type="submission" date="2023-03" db="EMBL/GenBank/DDBJ databases">
        <title>Massive genome expansion in bonnet fungi (Mycena s.s.) driven by repeated elements and novel gene families across ecological guilds.</title>
        <authorList>
            <consortium name="Lawrence Berkeley National Laboratory"/>
            <person name="Harder C.B."/>
            <person name="Miyauchi S."/>
            <person name="Viragh M."/>
            <person name="Kuo A."/>
            <person name="Thoen E."/>
            <person name="Andreopoulos B."/>
            <person name="Lu D."/>
            <person name="Skrede I."/>
            <person name="Drula E."/>
            <person name="Henrissat B."/>
            <person name="Morin E."/>
            <person name="Kohler A."/>
            <person name="Barry K."/>
            <person name="LaButti K."/>
            <person name="Morin E."/>
            <person name="Salamov A."/>
            <person name="Lipzen A."/>
            <person name="Mereny Z."/>
            <person name="Hegedus B."/>
            <person name="Baldrian P."/>
            <person name="Stursova M."/>
            <person name="Weitz H."/>
            <person name="Taylor A."/>
            <person name="Grigoriev I.V."/>
            <person name="Nagy L.G."/>
            <person name="Martin F."/>
            <person name="Kauserud H."/>
        </authorList>
    </citation>
    <scope>NUCLEOTIDE SEQUENCE</scope>
    <source>
        <strain evidence="3">CBHHK182m</strain>
    </source>
</reference>
<feature type="compositionally biased region" description="Low complexity" evidence="2">
    <location>
        <begin position="1"/>
        <end position="26"/>
    </location>
</feature>
<feature type="compositionally biased region" description="Acidic residues" evidence="2">
    <location>
        <begin position="56"/>
        <end position="73"/>
    </location>
</feature>
<feature type="compositionally biased region" description="Polar residues" evidence="2">
    <location>
        <begin position="274"/>
        <end position="283"/>
    </location>
</feature>
<evidence type="ECO:0000313" key="4">
    <source>
        <dbReference type="Proteomes" id="UP001215598"/>
    </source>
</evidence>
<feature type="compositionally biased region" description="Low complexity" evidence="2">
    <location>
        <begin position="437"/>
        <end position="451"/>
    </location>
</feature>
<feature type="compositionally biased region" description="Polar residues" evidence="2">
    <location>
        <begin position="472"/>
        <end position="486"/>
    </location>
</feature>
<feature type="region of interest" description="Disordered" evidence="2">
    <location>
        <begin position="250"/>
        <end position="358"/>
    </location>
</feature>
<dbReference type="EMBL" id="JARKIB010000104">
    <property type="protein sequence ID" value="KAJ7740072.1"/>
    <property type="molecule type" value="Genomic_DNA"/>
</dbReference>
<feature type="compositionally biased region" description="Basic and acidic residues" evidence="2">
    <location>
        <begin position="299"/>
        <end position="308"/>
    </location>
</feature>
<dbReference type="AlphaFoldDB" id="A0AAD7IEB8"/>
<keyword evidence="1" id="KW-0175">Coiled coil</keyword>
<protein>
    <submittedName>
        <fullName evidence="3">Uncharacterized protein</fullName>
    </submittedName>
</protein>
<organism evidence="3 4">
    <name type="scientific">Mycena metata</name>
    <dbReference type="NCBI Taxonomy" id="1033252"/>
    <lineage>
        <taxon>Eukaryota</taxon>
        <taxon>Fungi</taxon>
        <taxon>Dikarya</taxon>
        <taxon>Basidiomycota</taxon>
        <taxon>Agaricomycotina</taxon>
        <taxon>Agaricomycetes</taxon>
        <taxon>Agaricomycetidae</taxon>
        <taxon>Agaricales</taxon>
        <taxon>Marasmiineae</taxon>
        <taxon>Mycenaceae</taxon>
        <taxon>Mycena</taxon>
    </lineage>
</organism>
<evidence type="ECO:0000313" key="3">
    <source>
        <dbReference type="EMBL" id="KAJ7740072.1"/>
    </source>
</evidence>
<feature type="region of interest" description="Disordered" evidence="2">
    <location>
        <begin position="432"/>
        <end position="454"/>
    </location>
</feature>